<comment type="similarity">
    <text evidence="1 3">Belongs to the calycin superfamily. Fatty-acid binding protein (FABP) family.</text>
</comment>
<evidence type="ECO:0000313" key="5">
    <source>
        <dbReference type="EMBL" id="ELV10550.1"/>
    </source>
</evidence>
<reference evidence="6" key="1">
    <citation type="submission" date="2012-07" db="EMBL/GenBank/DDBJ databases">
        <title>Genome of the Chinese tree shrew, a rising model animal genetically related to primates.</title>
        <authorList>
            <person name="Zhang G."/>
            <person name="Fan Y."/>
            <person name="Yao Y."/>
            <person name="Huang Z."/>
        </authorList>
    </citation>
    <scope>NUCLEOTIDE SEQUENCE [LARGE SCALE GENOMIC DNA]</scope>
</reference>
<evidence type="ECO:0000256" key="3">
    <source>
        <dbReference type="RuleBase" id="RU003696"/>
    </source>
</evidence>
<evidence type="ECO:0000313" key="6">
    <source>
        <dbReference type="Proteomes" id="UP000011518"/>
    </source>
</evidence>
<dbReference type="PANTHER" id="PTHR11955">
    <property type="entry name" value="FATTY ACID BINDING PROTEIN"/>
    <property type="match status" value="1"/>
</dbReference>
<keyword evidence="2 3" id="KW-0813">Transport</keyword>
<gene>
    <name evidence="5" type="ORF">TREES_T100009521</name>
</gene>
<protein>
    <submittedName>
        <fullName evidence="5">Myelin P2 protein</fullName>
    </submittedName>
</protein>
<dbReference type="Pfam" id="PF00061">
    <property type="entry name" value="Lipocalin"/>
    <property type="match status" value="2"/>
</dbReference>
<dbReference type="InterPro" id="IPR031259">
    <property type="entry name" value="ILBP"/>
</dbReference>
<evidence type="ECO:0000256" key="2">
    <source>
        <dbReference type="ARBA" id="ARBA00022448"/>
    </source>
</evidence>
<dbReference type="Proteomes" id="UP000011518">
    <property type="component" value="Unassembled WGS sequence"/>
</dbReference>
<dbReference type="SUPFAM" id="SSF50814">
    <property type="entry name" value="Lipocalins"/>
    <property type="match status" value="2"/>
</dbReference>
<dbReference type="STRING" id="246437.L8Y6F3"/>
<feature type="domain" description="Cytosolic fatty-acid binding proteins" evidence="4">
    <location>
        <begin position="8"/>
        <end position="25"/>
    </location>
</feature>
<dbReference type="InParanoid" id="L8Y6F3"/>
<evidence type="ECO:0000256" key="1">
    <source>
        <dbReference type="ARBA" id="ARBA00008390"/>
    </source>
</evidence>
<dbReference type="EMBL" id="KB367248">
    <property type="protein sequence ID" value="ELV10550.1"/>
    <property type="molecule type" value="Genomic_DNA"/>
</dbReference>
<dbReference type="InterPro" id="IPR000566">
    <property type="entry name" value="Lipocln_cytosolic_FA-bd_dom"/>
</dbReference>
<dbReference type="FunCoup" id="L8Y6F3">
    <property type="interactions" value="115"/>
</dbReference>
<dbReference type="PRINTS" id="PR00178">
    <property type="entry name" value="FATTYACIDBP"/>
</dbReference>
<dbReference type="InterPro" id="IPR012674">
    <property type="entry name" value="Calycin"/>
</dbReference>
<accession>L8Y6F3</accession>
<dbReference type="CDD" id="cd00742">
    <property type="entry name" value="FABP"/>
    <property type="match status" value="1"/>
</dbReference>
<organism evidence="5 6">
    <name type="scientific">Tupaia chinensis</name>
    <name type="common">Chinese tree shrew</name>
    <name type="synonym">Tupaia belangeri chinensis</name>
    <dbReference type="NCBI Taxonomy" id="246437"/>
    <lineage>
        <taxon>Eukaryota</taxon>
        <taxon>Metazoa</taxon>
        <taxon>Chordata</taxon>
        <taxon>Craniata</taxon>
        <taxon>Vertebrata</taxon>
        <taxon>Euteleostomi</taxon>
        <taxon>Mammalia</taxon>
        <taxon>Eutheria</taxon>
        <taxon>Euarchontoglires</taxon>
        <taxon>Scandentia</taxon>
        <taxon>Tupaiidae</taxon>
        <taxon>Tupaia</taxon>
    </lineage>
</organism>
<dbReference type="InterPro" id="IPR000463">
    <property type="entry name" value="Fatty_acid-bd"/>
</dbReference>
<evidence type="ECO:0000259" key="4">
    <source>
        <dbReference type="PROSITE" id="PS00214"/>
    </source>
</evidence>
<dbReference type="FunFam" id="2.40.128.20:FF:000001">
    <property type="entry name" value="Fatty acid-binding protein, adipocyte"/>
    <property type="match status" value="1"/>
</dbReference>
<dbReference type="AlphaFoldDB" id="L8Y6F3"/>
<name>L8Y6F3_TUPCH</name>
<dbReference type="GO" id="GO:0008289">
    <property type="term" value="F:lipid binding"/>
    <property type="evidence" value="ECO:0007669"/>
    <property type="project" value="InterPro"/>
</dbReference>
<reference evidence="6" key="2">
    <citation type="journal article" date="2013" name="Nat. Commun.">
        <title>Genome of the Chinese tree shrew.</title>
        <authorList>
            <person name="Fan Y."/>
            <person name="Huang Z.Y."/>
            <person name="Cao C.C."/>
            <person name="Chen C.S."/>
            <person name="Chen Y.X."/>
            <person name="Fan D.D."/>
            <person name="He J."/>
            <person name="Hou H.L."/>
            <person name="Hu L."/>
            <person name="Hu X.T."/>
            <person name="Jiang X.T."/>
            <person name="Lai R."/>
            <person name="Lang Y.S."/>
            <person name="Liang B."/>
            <person name="Liao S.G."/>
            <person name="Mu D."/>
            <person name="Ma Y.Y."/>
            <person name="Niu Y.Y."/>
            <person name="Sun X.Q."/>
            <person name="Xia J.Q."/>
            <person name="Xiao J."/>
            <person name="Xiong Z.Q."/>
            <person name="Xu L."/>
            <person name="Yang L."/>
            <person name="Zhang Y."/>
            <person name="Zhao W."/>
            <person name="Zhao X.D."/>
            <person name="Zheng Y.T."/>
            <person name="Zhou J.M."/>
            <person name="Zhu Y.B."/>
            <person name="Zhang G.J."/>
            <person name="Wang J."/>
            <person name="Yao Y.G."/>
        </authorList>
    </citation>
    <scope>NUCLEOTIDE SEQUENCE [LARGE SCALE GENOMIC DNA]</scope>
</reference>
<dbReference type="eggNOG" id="KOG4015">
    <property type="taxonomic scope" value="Eukaryota"/>
</dbReference>
<sequence>MMVEPFLGTWKLVSSENFEDYMKELGVDTAARSVAGLQKPSITISADGDMVRITTESPLINTEICFKLGEEFDETTADNRKVEVRTKSFWRSAIRKKLEEQNRAESSSTTMSNKFVGTWKLASSERFDDYMKALGVGLATRKLGNLAKPNVIISKKGDIITIRTESTFKNTEISFKLGQEFEETTADNRKAKSIVTLERGTLKQVQKWDGKETTIKRKLVDGKMVVVRVF</sequence>
<dbReference type="Gene3D" id="2.40.128.20">
    <property type="match status" value="2"/>
</dbReference>
<proteinExistence type="inferred from homology"/>
<dbReference type="PROSITE" id="PS00214">
    <property type="entry name" value="FABP"/>
    <property type="match status" value="1"/>
</dbReference>
<keyword evidence="6" id="KW-1185">Reference proteome</keyword>